<evidence type="ECO:0000313" key="2">
    <source>
        <dbReference type="Proteomes" id="UP000031004"/>
    </source>
</evidence>
<reference evidence="1 2" key="1">
    <citation type="submission" date="2014-11" db="EMBL/GenBank/DDBJ databases">
        <title>Mycobacterium setense Manresensis Genome.</title>
        <authorList>
            <person name="Rech G."/>
            <person name="Sumoy L."/>
        </authorList>
    </citation>
    <scope>NUCLEOTIDE SEQUENCE [LARGE SCALE GENOMIC DNA]</scope>
    <source>
        <strain evidence="1 2">Manresensis</strain>
    </source>
</reference>
<accession>A0ABR4Z161</accession>
<comment type="caution">
    <text evidence="1">The sequence shown here is derived from an EMBL/GenBank/DDBJ whole genome shotgun (WGS) entry which is preliminary data.</text>
</comment>
<name>A0ABR4Z161_9MYCO</name>
<dbReference type="EMBL" id="JTLZ01000001">
    <property type="protein sequence ID" value="KHO28211.1"/>
    <property type="molecule type" value="Genomic_DNA"/>
</dbReference>
<protein>
    <submittedName>
        <fullName evidence="1">Uncharacterized protein</fullName>
    </submittedName>
</protein>
<gene>
    <name evidence="1" type="ORF">QQ44_01335</name>
</gene>
<evidence type="ECO:0000313" key="1">
    <source>
        <dbReference type="EMBL" id="KHO28211.1"/>
    </source>
</evidence>
<dbReference type="Proteomes" id="UP000031004">
    <property type="component" value="Unassembled WGS sequence"/>
</dbReference>
<sequence>MIELPLRSHAQVGRCGLVVFPHDHWASLESGDDLVWQNQRYPIGDGDRVVGTVGREEYGFDIGGLYRSFS</sequence>
<keyword evidence="2" id="KW-1185">Reference proteome</keyword>
<organism evidence="1 2">
    <name type="scientific">Mycolicibacterium setense</name>
    <dbReference type="NCBI Taxonomy" id="431269"/>
    <lineage>
        <taxon>Bacteria</taxon>
        <taxon>Bacillati</taxon>
        <taxon>Actinomycetota</taxon>
        <taxon>Actinomycetes</taxon>
        <taxon>Mycobacteriales</taxon>
        <taxon>Mycobacteriaceae</taxon>
        <taxon>Mycolicibacterium</taxon>
    </lineage>
</organism>
<proteinExistence type="predicted"/>